<dbReference type="PANTHER" id="PTHR11783">
    <property type="entry name" value="SULFOTRANSFERASE SULT"/>
    <property type="match status" value="1"/>
</dbReference>
<reference evidence="4 5" key="1">
    <citation type="submission" date="2022-12" db="EMBL/GenBank/DDBJ databases">
        <title>Chromosome-level genome assembly of true bugs.</title>
        <authorList>
            <person name="Ma L."/>
            <person name="Li H."/>
        </authorList>
    </citation>
    <scope>NUCLEOTIDE SEQUENCE [LARGE SCALE GENOMIC DNA]</scope>
    <source>
        <strain evidence="4">Lab_2022b</strain>
    </source>
</reference>
<name>A0AAW1D2F7_9HEMI</name>
<keyword evidence="2" id="KW-0808">Transferase</keyword>
<comment type="caution">
    <text evidence="4">The sequence shown here is derived from an EMBL/GenBank/DDBJ whole genome shotgun (WGS) entry which is preliminary data.</text>
</comment>
<dbReference type="EMBL" id="JAPXFL010000007">
    <property type="protein sequence ID" value="KAK9504263.1"/>
    <property type="molecule type" value="Genomic_DNA"/>
</dbReference>
<evidence type="ECO:0000256" key="1">
    <source>
        <dbReference type="ARBA" id="ARBA00005771"/>
    </source>
</evidence>
<dbReference type="Gene3D" id="3.40.50.300">
    <property type="entry name" value="P-loop containing nucleotide triphosphate hydrolases"/>
    <property type="match status" value="1"/>
</dbReference>
<evidence type="ECO:0000259" key="3">
    <source>
        <dbReference type="Pfam" id="PF00685"/>
    </source>
</evidence>
<comment type="similarity">
    <text evidence="1">Belongs to the sulfotransferase 1 family.</text>
</comment>
<feature type="domain" description="Sulfotransferase" evidence="3">
    <location>
        <begin position="57"/>
        <end position="328"/>
    </location>
</feature>
<protein>
    <recommendedName>
        <fullName evidence="3">Sulfotransferase domain-containing protein</fullName>
    </recommendedName>
</protein>
<organism evidence="4 5">
    <name type="scientific">Rhynocoris fuscipes</name>
    <dbReference type="NCBI Taxonomy" id="488301"/>
    <lineage>
        <taxon>Eukaryota</taxon>
        <taxon>Metazoa</taxon>
        <taxon>Ecdysozoa</taxon>
        <taxon>Arthropoda</taxon>
        <taxon>Hexapoda</taxon>
        <taxon>Insecta</taxon>
        <taxon>Pterygota</taxon>
        <taxon>Neoptera</taxon>
        <taxon>Paraneoptera</taxon>
        <taxon>Hemiptera</taxon>
        <taxon>Heteroptera</taxon>
        <taxon>Panheteroptera</taxon>
        <taxon>Cimicomorpha</taxon>
        <taxon>Reduviidae</taxon>
        <taxon>Harpactorinae</taxon>
        <taxon>Harpactorini</taxon>
        <taxon>Rhynocoris</taxon>
    </lineage>
</organism>
<evidence type="ECO:0000313" key="5">
    <source>
        <dbReference type="Proteomes" id="UP001461498"/>
    </source>
</evidence>
<evidence type="ECO:0000256" key="2">
    <source>
        <dbReference type="ARBA" id="ARBA00022679"/>
    </source>
</evidence>
<dbReference type="AlphaFoldDB" id="A0AAW1D2F7"/>
<keyword evidence="5" id="KW-1185">Reference proteome</keyword>
<dbReference type="SUPFAM" id="SSF52540">
    <property type="entry name" value="P-loop containing nucleoside triphosphate hydrolases"/>
    <property type="match status" value="1"/>
</dbReference>
<sequence>MAFPYEINAVDKNINKELLDHFKGQKTGFVQVGPKKWFLPEKYKKHAANFYNFEVKKDDLWIVTYPRSGTTLNQELLWLLNNNLDYETAANVPLAERFPFFEFNVIADDKFLKEVLEMNNYSAEAQEEVKKRDTPGYEIGKNMKSPRHFKTHLPLSLLPPNLIDTCKVVYIARNPFDVSISFYHHNKKIRAHDFHGSFQKYWEFFEKNLVLCTPYWEHIREGWQNRNHSNLLFIFYEDLIRDKPGTIRKMCSFLNKEISDDDLNKLIEHINYDNFQKTVPIMKPKILGLVNRDIKEPTERGKIGGKEEFKTNNELRKRAEDWVKTNSSDVGIEFPMTL</sequence>
<evidence type="ECO:0000313" key="4">
    <source>
        <dbReference type="EMBL" id="KAK9504263.1"/>
    </source>
</evidence>
<proteinExistence type="inferred from homology"/>
<dbReference type="InterPro" id="IPR027417">
    <property type="entry name" value="P-loop_NTPase"/>
</dbReference>
<accession>A0AAW1D2F7</accession>
<dbReference type="Proteomes" id="UP001461498">
    <property type="component" value="Unassembled WGS sequence"/>
</dbReference>
<gene>
    <name evidence="4" type="ORF">O3M35_010637</name>
</gene>
<dbReference type="Pfam" id="PF00685">
    <property type="entry name" value="Sulfotransfer_1"/>
    <property type="match status" value="1"/>
</dbReference>
<dbReference type="GO" id="GO:0008146">
    <property type="term" value="F:sulfotransferase activity"/>
    <property type="evidence" value="ECO:0007669"/>
    <property type="project" value="InterPro"/>
</dbReference>
<dbReference type="InterPro" id="IPR000863">
    <property type="entry name" value="Sulfotransferase_dom"/>
</dbReference>